<dbReference type="AlphaFoldDB" id="A0A836CKB1"/>
<keyword evidence="1" id="KW-0812">Transmembrane</keyword>
<dbReference type="EMBL" id="JAFCMP010000052">
    <property type="protein sequence ID" value="KAG5189342.1"/>
    <property type="molecule type" value="Genomic_DNA"/>
</dbReference>
<gene>
    <name evidence="3" type="ORF">JKP88DRAFT_353115</name>
</gene>
<feature type="transmembrane region" description="Helical" evidence="1">
    <location>
        <begin position="38"/>
        <end position="57"/>
    </location>
</feature>
<keyword evidence="4" id="KW-1185">Reference proteome</keyword>
<dbReference type="Proteomes" id="UP000664859">
    <property type="component" value="Unassembled WGS sequence"/>
</dbReference>
<comment type="caution">
    <text evidence="3">The sequence shown here is derived from an EMBL/GenBank/DDBJ whole genome shotgun (WGS) entry which is preliminary data.</text>
</comment>
<reference evidence="3" key="1">
    <citation type="submission" date="2021-02" db="EMBL/GenBank/DDBJ databases">
        <title>First Annotated Genome of the Yellow-green Alga Tribonema minus.</title>
        <authorList>
            <person name="Mahan K.M."/>
        </authorList>
    </citation>
    <scope>NUCLEOTIDE SEQUENCE</scope>
    <source>
        <strain evidence="3">UTEX B ZZ1240</strain>
    </source>
</reference>
<sequence>MGMIFLSIVGGLFLVQPFYTCPELAADDGTGNAAKSCFWAVAVYAGVLVASVFGMYWDGRAGAGRGKQGAYMSAERGIDPMEAEGLLSREPASPDHADYLAGYGAVSGRR</sequence>
<feature type="signal peptide" evidence="2">
    <location>
        <begin position="1"/>
        <end position="20"/>
    </location>
</feature>
<protein>
    <submittedName>
        <fullName evidence="3">Uncharacterized protein</fullName>
    </submittedName>
</protein>
<evidence type="ECO:0000256" key="2">
    <source>
        <dbReference type="SAM" id="SignalP"/>
    </source>
</evidence>
<evidence type="ECO:0000313" key="4">
    <source>
        <dbReference type="Proteomes" id="UP000664859"/>
    </source>
</evidence>
<keyword evidence="1" id="KW-1133">Transmembrane helix</keyword>
<proteinExistence type="predicted"/>
<keyword evidence="2" id="KW-0732">Signal</keyword>
<evidence type="ECO:0000313" key="3">
    <source>
        <dbReference type="EMBL" id="KAG5189342.1"/>
    </source>
</evidence>
<feature type="chain" id="PRO_5032561016" evidence="2">
    <location>
        <begin position="21"/>
        <end position="110"/>
    </location>
</feature>
<evidence type="ECO:0000256" key="1">
    <source>
        <dbReference type="SAM" id="Phobius"/>
    </source>
</evidence>
<name>A0A836CKB1_9STRA</name>
<organism evidence="3 4">
    <name type="scientific">Tribonema minus</name>
    <dbReference type="NCBI Taxonomy" id="303371"/>
    <lineage>
        <taxon>Eukaryota</taxon>
        <taxon>Sar</taxon>
        <taxon>Stramenopiles</taxon>
        <taxon>Ochrophyta</taxon>
        <taxon>PX clade</taxon>
        <taxon>Xanthophyceae</taxon>
        <taxon>Tribonematales</taxon>
        <taxon>Tribonemataceae</taxon>
        <taxon>Tribonema</taxon>
    </lineage>
</organism>
<accession>A0A836CKB1</accession>
<keyword evidence="1" id="KW-0472">Membrane</keyword>